<reference evidence="2 3" key="1">
    <citation type="journal article" date="2018" name="Sci. Rep.">
        <title>Genomic signatures of local adaptation to the degree of environmental predictability in rotifers.</title>
        <authorList>
            <person name="Franch-Gras L."/>
            <person name="Hahn C."/>
            <person name="Garcia-Roger E.M."/>
            <person name="Carmona M.J."/>
            <person name="Serra M."/>
            <person name="Gomez A."/>
        </authorList>
    </citation>
    <scope>NUCLEOTIDE SEQUENCE [LARGE SCALE GENOMIC DNA]</scope>
    <source>
        <strain evidence="2">HYR1</strain>
    </source>
</reference>
<keyword evidence="1" id="KW-1133">Transmembrane helix</keyword>
<dbReference type="Proteomes" id="UP000276133">
    <property type="component" value="Unassembled WGS sequence"/>
</dbReference>
<evidence type="ECO:0000313" key="2">
    <source>
        <dbReference type="EMBL" id="RNA06576.1"/>
    </source>
</evidence>
<accession>A0A3M7Q546</accession>
<organism evidence="2 3">
    <name type="scientific">Brachionus plicatilis</name>
    <name type="common">Marine rotifer</name>
    <name type="synonym">Brachionus muelleri</name>
    <dbReference type="NCBI Taxonomy" id="10195"/>
    <lineage>
        <taxon>Eukaryota</taxon>
        <taxon>Metazoa</taxon>
        <taxon>Spiralia</taxon>
        <taxon>Gnathifera</taxon>
        <taxon>Rotifera</taxon>
        <taxon>Eurotatoria</taxon>
        <taxon>Monogononta</taxon>
        <taxon>Pseudotrocha</taxon>
        <taxon>Ploima</taxon>
        <taxon>Brachionidae</taxon>
        <taxon>Brachionus</taxon>
    </lineage>
</organism>
<sequence length="102" mass="12267">MIYISRILIKNLVINNLLISILICQNLFFDYYLFTRNFIFKLRLKRKFEYMKCETRMKQNFSALLTILVKISCFRSRQFGMDLSSGFMKRDSDSVLNLRSNI</sequence>
<comment type="caution">
    <text evidence="2">The sequence shown here is derived from an EMBL/GenBank/DDBJ whole genome shotgun (WGS) entry which is preliminary data.</text>
</comment>
<proteinExistence type="predicted"/>
<dbReference type="EMBL" id="REGN01007339">
    <property type="protein sequence ID" value="RNA06576.1"/>
    <property type="molecule type" value="Genomic_DNA"/>
</dbReference>
<protein>
    <submittedName>
        <fullName evidence="2">Uncharacterized protein</fullName>
    </submittedName>
</protein>
<gene>
    <name evidence="2" type="ORF">BpHYR1_007459</name>
</gene>
<name>A0A3M7Q546_BRAPC</name>
<keyword evidence="3" id="KW-1185">Reference proteome</keyword>
<feature type="transmembrane region" description="Helical" evidence="1">
    <location>
        <begin position="12"/>
        <end position="34"/>
    </location>
</feature>
<evidence type="ECO:0000256" key="1">
    <source>
        <dbReference type="SAM" id="Phobius"/>
    </source>
</evidence>
<keyword evidence="1" id="KW-0472">Membrane</keyword>
<dbReference type="AlphaFoldDB" id="A0A3M7Q546"/>
<keyword evidence="1" id="KW-0812">Transmembrane</keyword>
<evidence type="ECO:0000313" key="3">
    <source>
        <dbReference type="Proteomes" id="UP000276133"/>
    </source>
</evidence>